<sequence>MSVPAAVKPFMLPRISLKEAEALRQNNARHSAVSLAEGFVLHDGRQPWSGAWVCYEGHVGHEPFRVFLVPPCVAFMAARAGVEERAIPSDIKAITSLLFLEGCFSWLEQMLGAEIRFSRIGQAVPLAEARYAVVEADGRNWPVAVQATPACLARLLALWPVLPLPDHAVSLSLAVRVGTTTLPLSVLSSLNAGDVVLLEQGSPAQAMLLVEQAANARAHWAEAQGWVLESAIIYPDKKERPMPDTVHEGNSGGAQAITGEATSEDALPIIISFEMGQQTITLAELRALGPGSVLVGADPVKAPVRLCVGGQPIGVGELVDVEGTAGVRVMRIFGRE</sequence>
<reference evidence="4 6" key="2">
    <citation type="submission" date="2019-07" db="EMBL/GenBank/DDBJ databases">
        <title>Whole genome shotgun sequence of Acetobacter cibinongensis NBRC 16605.</title>
        <authorList>
            <person name="Hosoyama A."/>
            <person name="Uohara A."/>
            <person name="Ohji S."/>
            <person name="Ichikawa N."/>
        </authorList>
    </citation>
    <scope>NUCLEOTIDE SEQUENCE [LARGE SCALE GENOMIC DNA]</scope>
    <source>
        <strain evidence="4 6">NBRC 16605</strain>
    </source>
</reference>
<dbReference type="SUPFAM" id="SSF101801">
    <property type="entry name" value="Surface presentation of antigens (SPOA)"/>
    <property type="match status" value="2"/>
</dbReference>
<dbReference type="Gene3D" id="2.30.330.10">
    <property type="entry name" value="SpoA-like"/>
    <property type="match status" value="2"/>
</dbReference>
<protein>
    <submittedName>
        <fullName evidence="3">Secretion system type III protein</fullName>
    </submittedName>
</protein>
<evidence type="ECO:0000313" key="3">
    <source>
        <dbReference type="EMBL" id="GAN59204.1"/>
    </source>
</evidence>
<dbReference type="Pfam" id="PF01052">
    <property type="entry name" value="FliMN_C"/>
    <property type="match status" value="1"/>
</dbReference>
<reference evidence="3 5" key="1">
    <citation type="submission" date="2012-11" db="EMBL/GenBank/DDBJ databases">
        <title>Whole genome sequence of Acetobacter cibinongensis 4H-1.</title>
        <authorList>
            <person name="Azuma Y."/>
            <person name="Higashiura N."/>
            <person name="Hirakawa H."/>
            <person name="Matsushita K."/>
        </authorList>
    </citation>
    <scope>NUCLEOTIDE SEQUENCE [LARGE SCALE GENOMIC DNA]</scope>
    <source>
        <strain evidence="3 5">4H-1</strain>
    </source>
</reference>
<dbReference type="InterPro" id="IPR036429">
    <property type="entry name" value="SpoA-like_sf"/>
</dbReference>
<dbReference type="STRING" id="1231339.Abci_002_081"/>
<dbReference type="GO" id="GO:0030254">
    <property type="term" value="P:protein secretion by the type III secretion system"/>
    <property type="evidence" value="ECO:0007669"/>
    <property type="project" value="InterPro"/>
</dbReference>
<dbReference type="InterPro" id="IPR001543">
    <property type="entry name" value="FliN-like_C"/>
</dbReference>
<evidence type="ECO:0000256" key="1">
    <source>
        <dbReference type="ARBA" id="ARBA00009226"/>
    </source>
</evidence>
<dbReference type="RefSeq" id="WP_048837302.1">
    <property type="nucleotide sequence ID" value="NZ_BAMV01000002.1"/>
</dbReference>
<dbReference type="AlphaFoldDB" id="A0A0D6MZS7"/>
<name>A0A0D6MZS7_9PROT</name>
<evidence type="ECO:0000313" key="4">
    <source>
        <dbReference type="EMBL" id="GEL59582.1"/>
    </source>
</evidence>
<keyword evidence="6" id="KW-1185">Reference proteome</keyword>
<evidence type="ECO:0000313" key="6">
    <source>
        <dbReference type="Proteomes" id="UP000321891"/>
    </source>
</evidence>
<comment type="similarity">
    <text evidence="1">Belongs to the FliN/MopA/SpaO family.</text>
</comment>
<dbReference type="GO" id="GO:0050918">
    <property type="term" value="P:positive chemotaxis"/>
    <property type="evidence" value="ECO:0007669"/>
    <property type="project" value="TreeGrafter"/>
</dbReference>
<feature type="domain" description="Flagellar motor switch protein FliN-like C-terminal" evidence="2">
    <location>
        <begin position="267"/>
        <end position="332"/>
    </location>
</feature>
<organism evidence="3 5">
    <name type="scientific">Acetobacter cibinongensis</name>
    <dbReference type="NCBI Taxonomy" id="146475"/>
    <lineage>
        <taxon>Bacteria</taxon>
        <taxon>Pseudomonadati</taxon>
        <taxon>Pseudomonadota</taxon>
        <taxon>Alphaproteobacteria</taxon>
        <taxon>Acetobacterales</taxon>
        <taxon>Acetobacteraceae</taxon>
        <taxon>Acetobacter</taxon>
    </lineage>
</organism>
<dbReference type="InterPro" id="IPR013385">
    <property type="entry name" value="T3SS_SpaO/YscQ/SpaO"/>
</dbReference>
<evidence type="ECO:0000313" key="5">
    <source>
        <dbReference type="Proteomes" id="UP000032671"/>
    </source>
</evidence>
<dbReference type="EMBL" id="BAMV01000002">
    <property type="protein sequence ID" value="GAN59204.1"/>
    <property type="molecule type" value="Genomic_DNA"/>
</dbReference>
<proteinExistence type="inferred from homology"/>
<dbReference type="PANTHER" id="PTHR30034">
    <property type="entry name" value="FLAGELLAR MOTOR SWITCH PROTEIN FLIM"/>
    <property type="match status" value="1"/>
</dbReference>
<accession>A0A0D6MZS7</accession>
<dbReference type="PANTHER" id="PTHR30034:SF6">
    <property type="entry name" value="YOP PROTEINS TRANSLOCATION PROTEIN Q"/>
    <property type="match status" value="1"/>
</dbReference>
<dbReference type="Proteomes" id="UP000321891">
    <property type="component" value="Unassembled WGS sequence"/>
</dbReference>
<dbReference type="NCBIfam" id="TIGR02551">
    <property type="entry name" value="SpaO_YscQ"/>
    <property type="match status" value="1"/>
</dbReference>
<evidence type="ECO:0000259" key="2">
    <source>
        <dbReference type="Pfam" id="PF01052"/>
    </source>
</evidence>
<dbReference type="GO" id="GO:0071978">
    <property type="term" value="P:bacterial-type flagellum-dependent swarming motility"/>
    <property type="evidence" value="ECO:0007669"/>
    <property type="project" value="TreeGrafter"/>
</dbReference>
<dbReference type="EMBL" id="BJVU01000010">
    <property type="protein sequence ID" value="GEL59582.1"/>
    <property type="molecule type" value="Genomic_DNA"/>
</dbReference>
<gene>
    <name evidence="3" type="ORF">Abci_002_081</name>
    <name evidence="4" type="ORF">ACI01nite_21840</name>
</gene>
<comment type="caution">
    <text evidence="3">The sequence shown here is derived from an EMBL/GenBank/DDBJ whole genome shotgun (WGS) entry which is preliminary data.</text>
</comment>
<dbReference type="Proteomes" id="UP000032671">
    <property type="component" value="Unassembled WGS sequence"/>
</dbReference>
<accession>A0A6N3SR41</accession>